<feature type="region of interest" description="Disordered" evidence="15">
    <location>
        <begin position="1043"/>
        <end position="1119"/>
    </location>
</feature>
<feature type="transmembrane region" description="Helical" evidence="16">
    <location>
        <begin position="63"/>
        <end position="84"/>
    </location>
</feature>
<dbReference type="Pfam" id="PF01764">
    <property type="entry name" value="Lipase_3"/>
    <property type="match status" value="1"/>
</dbReference>
<evidence type="ECO:0000256" key="2">
    <source>
        <dbReference type="ARBA" id="ARBA00004651"/>
    </source>
</evidence>
<dbReference type="InterPro" id="IPR002921">
    <property type="entry name" value="Fungal_lipase-type"/>
</dbReference>
<keyword evidence="5 16" id="KW-0812">Transmembrane</keyword>
<evidence type="ECO:0000256" key="7">
    <source>
        <dbReference type="ARBA" id="ARBA00022801"/>
    </source>
</evidence>
<evidence type="ECO:0000313" key="19">
    <source>
        <dbReference type="Proteomes" id="UP000239899"/>
    </source>
</evidence>
<evidence type="ECO:0000256" key="12">
    <source>
        <dbReference type="ARBA" id="ARBA00023136"/>
    </source>
</evidence>
<evidence type="ECO:0000256" key="4">
    <source>
        <dbReference type="ARBA" id="ARBA00022553"/>
    </source>
</evidence>
<dbReference type="Proteomes" id="UP000239899">
    <property type="component" value="Unassembled WGS sequence"/>
</dbReference>
<dbReference type="GO" id="GO:0046872">
    <property type="term" value="F:metal ion binding"/>
    <property type="evidence" value="ECO:0007669"/>
    <property type="project" value="UniProtKB-KW"/>
</dbReference>
<dbReference type="OrthoDB" id="512192at2759"/>
<evidence type="ECO:0000256" key="14">
    <source>
        <dbReference type="ARBA" id="ARBA00026104"/>
    </source>
</evidence>
<keyword evidence="10 16" id="KW-1133">Transmembrane helix</keyword>
<evidence type="ECO:0000256" key="6">
    <source>
        <dbReference type="ARBA" id="ARBA00022723"/>
    </source>
</evidence>
<accession>A0A2P6U2U6</accession>
<dbReference type="GO" id="GO:0016298">
    <property type="term" value="F:lipase activity"/>
    <property type="evidence" value="ECO:0007669"/>
    <property type="project" value="TreeGrafter"/>
</dbReference>
<feature type="domain" description="Fungal lipase-type" evidence="17">
    <location>
        <begin position="1152"/>
        <end position="1230"/>
    </location>
</feature>
<dbReference type="EC" id="3.1.1.116" evidence="14"/>
<evidence type="ECO:0000256" key="3">
    <source>
        <dbReference type="ARBA" id="ARBA00022475"/>
    </source>
</evidence>
<feature type="transmembrane region" description="Helical" evidence="16">
    <location>
        <begin position="20"/>
        <end position="43"/>
    </location>
</feature>
<evidence type="ECO:0000256" key="5">
    <source>
        <dbReference type="ARBA" id="ARBA00022692"/>
    </source>
</evidence>
<dbReference type="GO" id="GO:0005886">
    <property type="term" value="C:plasma membrane"/>
    <property type="evidence" value="ECO:0007669"/>
    <property type="project" value="UniProtKB-SubCell"/>
</dbReference>
<reference evidence="18 19" key="1">
    <citation type="journal article" date="2018" name="Plant J.">
        <title>Genome sequences of Chlorella sorokiniana UTEX 1602 and Micractinium conductrix SAG 241.80: implications to maltose excretion by a green alga.</title>
        <authorList>
            <person name="Arriola M.B."/>
            <person name="Velmurugan N."/>
            <person name="Zhang Y."/>
            <person name="Plunkett M.H."/>
            <person name="Hondzo H."/>
            <person name="Barney B.M."/>
        </authorList>
    </citation>
    <scope>NUCLEOTIDE SEQUENCE [LARGE SCALE GENOMIC DNA]</scope>
    <source>
        <strain evidence="19">UTEX 1602</strain>
    </source>
</reference>
<dbReference type="SUPFAM" id="SSF53474">
    <property type="entry name" value="alpha/beta-Hydrolases"/>
    <property type="match status" value="1"/>
</dbReference>
<feature type="compositionally biased region" description="Gly residues" evidence="15">
    <location>
        <begin position="528"/>
        <end position="545"/>
    </location>
</feature>
<evidence type="ECO:0000256" key="13">
    <source>
        <dbReference type="ARBA" id="ARBA00024531"/>
    </source>
</evidence>
<organism evidence="18 19">
    <name type="scientific">Chlorella sorokiniana</name>
    <name type="common">Freshwater green alga</name>
    <dbReference type="NCBI Taxonomy" id="3076"/>
    <lineage>
        <taxon>Eukaryota</taxon>
        <taxon>Viridiplantae</taxon>
        <taxon>Chlorophyta</taxon>
        <taxon>core chlorophytes</taxon>
        <taxon>Trebouxiophyceae</taxon>
        <taxon>Chlorellales</taxon>
        <taxon>Chlorellaceae</taxon>
        <taxon>Chlorella clade</taxon>
        <taxon>Chlorella</taxon>
    </lineage>
</organism>
<evidence type="ECO:0000256" key="16">
    <source>
        <dbReference type="SAM" id="Phobius"/>
    </source>
</evidence>
<evidence type="ECO:0000256" key="8">
    <source>
        <dbReference type="ARBA" id="ARBA00022837"/>
    </source>
</evidence>
<dbReference type="Gene3D" id="3.40.50.1820">
    <property type="entry name" value="alpha/beta hydrolase"/>
    <property type="match status" value="2"/>
</dbReference>
<comment type="caution">
    <text evidence="18">The sequence shown here is derived from an EMBL/GenBank/DDBJ whole genome shotgun (WGS) entry which is preliminary data.</text>
</comment>
<feature type="compositionally biased region" description="Low complexity" evidence="15">
    <location>
        <begin position="1058"/>
        <end position="1105"/>
    </location>
</feature>
<sequence>MPELVLFKRRWHMASDTLPVMMLLLCIVHVVWFIPYATGYWSVEGTGLLYDCPQANYLRAANYALFALFGLAAINEAAIFVIGLRGGPFQTRKRRLVPPLLYVEGVLWLLLLAFTIYSTVIVYSPAVQQTCWTNNPCQFVDRFPVACRDKSGAEVAQLSPDCQLIVDRPNDTSCWDLWIKNGLNWMSSTTEIVNQWIADIEAQAGMPIEQLEQKDPAEFERIVSDYNEQFFDLFTNSTESNKRLCGGTFNSTRWEDTLGLTYDDSSEIRNGNMVITSFNGTNFTTPAQYNAFLEKHKNVFAWVNNQLLLGMQNNTDVSLDVEAGNYTLATEMPWTVCLSDTCQEWLAAADGCTEWAQILMLPNPRDRRHFFEVVVISSWSVLAATALVFYLCFNAFPSYDDVDSWEGTVKSLSSLCCMGGALGGSATVGGSELEVSREIAKSLNLLFGGIDMDPTDRLLGVYLVSERQHRRREEDVLRALQEAGYAMGTRRSKLSSALDRLTPAGRRRRSGAVGSAAGSGALSPAGTGQPGGSQGGPSAGLGPVGSGKLTSSEAEDGAEAPLAVPLSGSANGSAAAAGQAGSVAAKHAPLLGQLSADGRLLHLPGAAANGDQLPPSPFDSTASGPVLPPSPFEVPTPRSVAAGASQHALPRGSVAASAAGSSARRPTAQLPGNGRLMLYQRSMLRLRSSVAGSLQGPNSAAGGQGDAAAGQRHGQRLAALEEGRSDSAGEEDGVPPAEPELVIEPARGGSSSGNDSGDGKGGSGSKPSFSWDDKAVRVTSRFHPLLTPSGCAGSARLLSDPPLSPRHAADIYAGKLERVAFDTLHDAQRISRFAVAAYGLQSVIWAKGQRPAMCLANANRLVKCLKKPFGLESKFRKRNFDAIIEMTGVAPSDLLYVSYANVAGGVLPYLIMLHRPSKSVVLSVRGTVSLEDLITDLLSNPVDVADWVPDWVKEEAERRRQAGIAGDASGDSLKAHIGIVSSATAILKDMEERGLLRDMEERGLLRELLLSKILRTATLTGRDTMQVVDEFLSTFSGALPSVSHLKSSTAPEQQPGMARGSGAAGSPTAAGSAGGLSAAESEALRAAAAAAAAEQRQRQQAQQGQQGSGEGEGEEDETAGADFKAAEAKLFKRLASLRSDREVELPIERAQTMLRSKLQLRGWKVVVTGHSLGAAVATLLGMQLRERFAELQCWAFNPPGGLLSWELSQIAQAYCTSLVVGKDVISRLSFNTSKRVVDEMVVSLARCTRPKLKIAMDVVLGRRKRAETTPRTFCSFEEISPEALALVEGYYRTSHLHMQSADTTEMYPPGKIVFLRPFKGKKKAQTVWDAVWIDAATLMSEGILVTPTMMAHHRLFVLADAFQSIFADEIATQAAAVYEQGEDEMLGAEHIAVLA</sequence>
<keyword evidence="6" id="KW-0479">Metal-binding</keyword>
<evidence type="ECO:0000313" key="18">
    <source>
        <dbReference type="EMBL" id="PRW60635.1"/>
    </source>
</evidence>
<comment type="catalytic activity">
    <reaction evidence="13">
        <text>a 1,2-diacyl-sn-glycerol + H2O = a 2-acylglycerol + a fatty acid + H(+)</text>
        <dbReference type="Rhea" id="RHEA:33275"/>
        <dbReference type="ChEBI" id="CHEBI:15377"/>
        <dbReference type="ChEBI" id="CHEBI:15378"/>
        <dbReference type="ChEBI" id="CHEBI:17389"/>
        <dbReference type="ChEBI" id="CHEBI:17815"/>
        <dbReference type="ChEBI" id="CHEBI:28868"/>
        <dbReference type="EC" id="3.1.1.116"/>
    </reaction>
    <physiologicalReaction direction="left-to-right" evidence="13">
        <dbReference type="Rhea" id="RHEA:33276"/>
    </physiologicalReaction>
</comment>
<evidence type="ECO:0000256" key="11">
    <source>
        <dbReference type="ARBA" id="ARBA00023098"/>
    </source>
</evidence>
<keyword evidence="3" id="KW-1003">Cell membrane</keyword>
<feature type="compositionally biased region" description="Low complexity" evidence="15">
    <location>
        <begin position="651"/>
        <end position="665"/>
    </location>
</feature>
<keyword evidence="19" id="KW-1185">Reference proteome</keyword>
<evidence type="ECO:0000256" key="15">
    <source>
        <dbReference type="SAM" id="MobiDB-lite"/>
    </source>
</evidence>
<feature type="region of interest" description="Disordered" evidence="15">
    <location>
        <begin position="690"/>
        <end position="771"/>
    </location>
</feature>
<evidence type="ECO:0000256" key="9">
    <source>
        <dbReference type="ARBA" id="ARBA00022963"/>
    </source>
</evidence>
<dbReference type="GO" id="GO:0016042">
    <property type="term" value="P:lipid catabolic process"/>
    <property type="evidence" value="ECO:0007669"/>
    <property type="project" value="UniProtKB-KW"/>
</dbReference>
<keyword evidence="8" id="KW-0106">Calcium</keyword>
<dbReference type="InterPro" id="IPR029058">
    <property type="entry name" value="AB_hydrolase_fold"/>
</dbReference>
<dbReference type="PANTHER" id="PTHR45792">
    <property type="entry name" value="DIACYLGLYCEROL LIPASE HOMOLOG-RELATED"/>
    <property type="match status" value="1"/>
</dbReference>
<proteinExistence type="predicted"/>
<keyword evidence="12 16" id="KW-0472">Membrane</keyword>
<keyword evidence="4" id="KW-0597">Phosphoprotein</keyword>
<evidence type="ECO:0000256" key="10">
    <source>
        <dbReference type="ARBA" id="ARBA00022989"/>
    </source>
</evidence>
<comment type="subcellular location">
    <subcellularLocation>
        <location evidence="2">Cell membrane</location>
        <topology evidence="2">Multi-pass membrane protein</topology>
    </subcellularLocation>
</comment>
<name>A0A2P6U2U6_CHLSO</name>
<dbReference type="InterPro" id="IPR052214">
    <property type="entry name" value="DAG_Lipase-Related"/>
</dbReference>
<protein>
    <recommendedName>
        <fullName evidence="14">sn-1-specific diacylglycerol lipase</fullName>
        <ecNumber evidence="14">3.1.1.116</ecNumber>
    </recommendedName>
</protein>
<feature type="compositionally biased region" description="Low complexity" evidence="15">
    <location>
        <begin position="511"/>
        <end position="527"/>
    </location>
</feature>
<evidence type="ECO:0000259" key="17">
    <source>
        <dbReference type="Pfam" id="PF01764"/>
    </source>
</evidence>
<feature type="region of interest" description="Disordered" evidence="15">
    <location>
        <begin position="496"/>
        <end position="558"/>
    </location>
</feature>
<evidence type="ECO:0000256" key="1">
    <source>
        <dbReference type="ARBA" id="ARBA00001913"/>
    </source>
</evidence>
<feature type="region of interest" description="Disordered" evidence="15">
    <location>
        <begin position="605"/>
        <end position="674"/>
    </location>
</feature>
<keyword evidence="7" id="KW-0378">Hydrolase</keyword>
<feature type="transmembrane region" description="Helical" evidence="16">
    <location>
        <begin position="105"/>
        <end position="126"/>
    </location>
</feature>
<gene>
    <name evidence="18" type="ORF">C2E21_0761</name>
</gene>
<keyword evidence="11" id="KW-0443">Lipid metabolism</keyword>
<comment type="cofactor">
    <cofactor evidence="1">
        <name>Ca(2+)</name>
        <dbReference type="ChEBI" id="CHEBI:29108"/>
    </cofactor>
</comment>
<keyword evidence="9" id="KW-0442">Lipid degradation</keyword>
<dbReference type="PANTHER" id="PTHR45792:SF8">
    <property type="entry name" value="DIACYLGLYCEROL LIPASE-ALPHA"/>
    <property type="match status" value="1"/>
</dbReference>
<dbReference type="EMBL" id="LHPG02000002">
    <property type="protein sequence ID" value="PRW60635.1"/>
    <property type="molecule type" value="Genomic_DNA"/>
</dbReference>